<reference evidence="11" key="2">
    <citation type="journal article" date="2018" name="Biosci. Biotechnol. Biochem.">
        <title>Polysaccharide hydrolase of the hadal zone amphipods Hirondellea gigas.</title>
        <authorList>
            <person name="Kobayashi H."/>
            <person name="Nagahama T."/>
            <person name="Arai W."/>
            <person name="Sasagawa Y."/>
            <person name="Umeda M."/>
            <person name="Hayashi T."/>
            <person name="Nikaido I."/>
            <person name="Watanabe H."/>
            <person name="Oguri K."/>
            <person name="Kitazato H."/>
            <person name="Fujioka K."/>
            <person name="Kido Y."/>
            <person name="Takami H."/>
        </authorList>
    </citation>
    <scope>NUCLEOTIDE SEQUENCE</scope>
    <source>
        <tissue evidence="11">Whole body</tissue>
    </source>
</reference>
<dbReference type="InterPro" id="IPR014854">
    <property type="entry name" value="Nse4_C"/>
</dbReference>
<evidence type="ECO:0000256" key="6">
    <source>
        <dbReference type="ARBA" id="ARBA00023242"/>
    </source>
</evidence>
<feature type="region of interest" description="Disordered" evidence="8">
    <location>
        <begin position="1"/>
        <end position="20"/>
    </location>
</feature>
<protein>
    <recommendedName>
        <fullName evidence="7">Non-structural maintenance of chromosomes element 4</fullName>
    </recommendedName>
</protein>
<dbReference type="GO" id="GO:0006281">
    <property type="term" value="P:DNA repair"/>
    <property type="evidence" value="ECO:0007669"/>
    <property type="project" value="UniProtKB-UniRule"/>
</dbReference>
<accession>A0A2P2I9A4</accession>
<dbReference type="InterPro" id="IPR029225">
    <property type="entry name" value="Nse4_Nse3-bd"/>
</dbReference>
<dbReference type="InterPro" id="IPR027786">
    <property type="entry name" value="Nse4/EID"/>
</dbReference>
<keyword evidence="5 7" id="KW-0234">DNA repair</keyword>
<dbReference type="AlphaFoldDB" id="A0A2P2I9A4"/>
<feature type="domain" description="Nse4/EID protein Nse3/MAGE-binding" evidence="10">
    <location>
        <begin position="68"/>
        <end position="112"/>
    </location>
</feature>
<evidence type="ECO:0000256" key="5">
    <source>
        <dbReference type="ARBA" id="ARBA00023204"/>
    </source>
</evidence>
<dbReference type="GO" id="GO:0030915">
    <property type="term" value="C:Smc5-Smc6 complex"/>
    <property type="evidence" value="ECO:0007669"/>
    <property type="project" value="UniProtKB-UniRule"/>
</dbReference>
<dbReference type="EMBL" id="IACT01004588">
    <property type="protein sequence ID" value="LAC23775.1"/>
    <property type="molecule type" value="mRNA"/>
</dbReference>
<evidence type="ECO:0000313" key="11">
    <source>
        <dbReference type="EMBL" id="LAB70575.1"/>
    </source>
</evidence>
<dbReference type="Pfam" id="PF15412">
    <property type="entry name" value="Nse4-Nse3_bdg"/>
    <property type="match status" value="1"/>
</dbReference>
<evidence type="ECO:0000256" key="8">
    <source>
        <dbReference type="SAM" id="MobiDB-lite"/>
    </source>
</evidence>
<evidence type="ECO:0000256" key="4">
    <source>
        <dbReference type="ARBA" id="ARBA00023172"/>
    </source>
</evidence>
<keyword evidence="3 7" id="KW-0227">DNA damage</keyword>
<evidence type="ECO:0000256" key="3">
    <source>
        <dbReference type="ARBA" id="ARBA00022763"/>
    </source>
</evidence>
<evidence type="ECO:0000259" key="10">
    <source>
        <dbReference type="Pfam" id="PF15412"/>
    </source>
</evidence>
<comment type="subunit">
    <text evidence="7">Component of the SMC5-SMC6 complex.</text>
</comment>
<dbReference type="GO" id="GO:0005634">
    <property type="term" value="C:nucleus"/>
    <property type="evidence" value="ECO:0007669"/>
    <property type="project" value="UniProtKB-SubCell"/>
</dbReference>
<feature type="domain" description="Non-structural maintenance of chromosome element 4 C-terminal" evidence="9">
    <location>
        <begin position="204"/>
        <end position="288"/>
    </location>
</feature>
<dbReference type="PANTHER" id="PTHR16140">
    <property type="entry name" value="NON-STRUCTURAL MAINTENANCE OF CHROMOSOMES ELEMENT 4"/>
    <property type="match status" value="1"/>
</dbReference>
<keyword evidence="6 7" id="KW-0539">Nucleus</keyword>
<evidence type="ECO:0000259" key="9">
    <source>
        <dbReference type="Pfam" id="PF08743"/>
    </source>
</evidence>
<organism evidence="11">
    <name type="scientific">Hirondellea gigas</name>
    <dbReference type="NCBI Taxonomy" id="1518452"/>
    <lineage>
        <taxon>Eukaryota</taxon>
        <taxon>Metazoa</taxon>
        <taxon>Ecdysozoa</taxon>
        <taxon>Arthropoda</taxon>
        <taxon>Crustacea</taxon>
        <taxon>Multicrustacea</taxon>
        <taxon>Malacostraca</taxon>
        <taxon>Eumalacostraca</taxon>
        <taxon>Peracarida</taxon>
        <taxon>Amphipoda</taxon>
        <taxon>Amphilochidea</taxon>
        <taxon>Lysianassida</taxon>
        <taxon>Lysianassidira</taxon>
        <taxon>Lysianassoidea</taxon>
        <taxon>Lysianassidae</taxon>
        <taxon>Hirondellea</taxon>
    </lineage>
</organism>
<evidence type="ECO:0000313" key="12">
    <source>
        <dbReference type="EMBL" id="LAC23775.1"/>
    </source>
</evidence>
<dbReference type="PANTHER" id="PTHR16140:SF0">
    <property type="entry name" value="NON-STRUCTURAL MAINTENANCE OF CHROMOSOMES ELEMENT 4"/>
    <property type="match status" value="1"/>
</dbReference>
<comment type="subcellular location">
    <subcellularLocation>
        <location evidence="1 7">Nucleus</location>
    </subcellularLocation>
</comment>
<evidence type="ECO:0000256" key="1">
    <source>
        <dbReference type="ARBA" id="ARBA00004123"/>
    </source>
</evidence>
<dbReference type="Pfam" id="PF08743">
    <property type="entry name" value="Nse4_C"/>
    <property type="match status" value="1"/>
</dbReference>
<evidence type="ECO:0000256" key="2">
    <source>
        <dbReference type="ARBA" id="ARBA00008997"/>
    </source>
</evidence>
<dbReference type="GO" id="GO:0006310">
    <property type="term" value="P:DNA recombination"/>
    <property type="evidence" value="ECO:0007669"/>
    <property type="project" value="UniProtKB-UniRule"/>
</dbReference>
<comment type="similarity">
    <text evidence="2 7">Belongs to the NSE4 family.</text>
</comment>
<reference evidence="12" key="1">
    <citation type="submission" date="2017-11" db="EMBL/GenBank/DDBJ databases">
        <title>The sensing device of the deep-sea amphipod.</title>
        <authorList>
            <person name="Kobayashi H."/>
            <person name="Nagahama T."/>
            <person name="Arai W."/>
            <person name="Sasagawa Y."/>
            <person name="Umeda M."/>
            <person name="Hayashi T."/>
            <person name="Nikaido I."/>
            <person name="Watanabe H."/>
            <person name="Oguri K."/>
            <person name="Kitazato H."/>
            <person name="Fujioka K."/>
            <person name="Kido Y."/>
            <person name="Takami H."/>
        </authorList>
    </citation>
    <scope>NUCLEOTIDE SEQUENCE</scope>
    <source>
        <tissue evidence="12">Whole body</tissue>
    </source>
</reference>
<proteinExistence type="evidence at transcript level"/>
<dbReference type="EMBL" id="IACF01004988">
    <property type="protein sequence ID" value="LAB70575.1"/>
    <property type="molecule type" value="mRNA"/>
</dbReference>
<comment type="function">
    <text evidence="7">Component of the SMC5-SMC6 complex, that promotes sister chromatid alignment after DNA damage and facilitates double-stranded DNA breaks (DSBs) repair via homologous recombination between sister chromatids.</text>
</comment>
<sequence>MQQGGSRGMSEQDYEDQRQKYRELLEELQEKADSSGAQGVDPDVLRILMLQGNQLFLNVRRPREAALDAQFMKQVSQLATLNIRSTHASLHEFKPLEFAAKIKTFLNGEQTRLDHGLSEDNWKKLGRMSSKAFRPCYGLEPQFTGFVSKAPKPAVRVPRVKDKEVARTDLRQISSAEEEEVQTEEVSRIYSVLKKRFKENGNRPVCFYSFVVNPHSFVLTIENVFHTSFLIRDQHALIAEDSNGLPVIAPDKPTSGGSSLNSKQTEISFDVSTYNECIKVFNIKHPMIPPRTTHHNAS</sequence>
<name>A0A2P2I9A4_9CRUS</name>
<evidence type="ECO:0000256" key="7">
    <source>
        <dbReference type="RuleBase" id="RU365071"/>
    </source>
</evidence>
<keyword evidence="4 7" id="KW-0233">DNA recombination</keyword>